<feature type="transmembrane region" description="Helical" evidence="9">
    <location>
        <begin position="95"/>
        <end position="116"/>
    </location>
</feature>
<name>A0A917FQ38_9GAMM</name>
<dbReference type="GO" id="GO:0005524">
    <property type="term" value="F:ATP binding"/>
    <property type="evidence" value="ECO:0007669"/>
    <property type="project" value="UniProtKB-KW"/>
</dbReference>
<keyword evidence="9" id="KW-1133">Transmembrane helix</keyword>
<dbReference type="GO" id="GO:0016020">
    <property type="term" value="C:membrane"/>
    <property type="evidence" value="ECO:0007669"/>
    <property type="project" value="InterPro"/>
</dbReference>
<feature type="transmembrane region" description="Helical" evidence="9">
    <location>
        <begin position="159"/>
        <end position="184"/>
    </location>
</feature>
<dbReference type="EC" id="2.7.13.3" evidence="2"/>
<evidence type="ECO:0000313" key="11">
    <source>
        <dbReference type="EMBL" id="GGF94069.1"/>
    </source>
</evidence>
<keyword evidence="5" id="KW-0547">Nucleotide-binding</keyword>
<feature type="transmembrane region" description="Helical" evidence="9">
    <location>
        <begin position="273"/>
        <end position="293"/>
    </location>
</feature>
<dbReference type="Pfam" id="PF07730">
    <property type="entry name" value="HisKA_3"/>
    <property type="match status" value="1"/>
</dbReference>
<feature type="transmembrane region" description="Helical" evidence="9">
    <location>
        <begin position="249"/>
        <end position="267"/>
    </location>
</feature>
<accession>A0A917FQ38</accession>
<evidence type="ECO:0000256" key="9">
    <source>
        <dbReference type="SAM" id="Phobius"/>
    </source>
</evidence>
<dbReference type="Gene3D" id="6.10.250.2870">
    <property type="match status" value="1"/>
</dbReference>
<evidence type="ECO:0000256" key="8">
    <source>
        <dbReference type="ARBA" id="ARBA00023012"/>
    </source>
</evidence>
<reference evidence="11" key="2">
    <citation type="submission" date="2020-09" db="EMBL/GenBank/DDBJ databases">
        <authorList>
            <person name="Sun Q."/>
            <person name="Zhou Y."/>
        </authorList>
    </citation>
    <scope>NUCLEOTIDE SEQUENCE</scope>
    <source>
        <strain evidence="11">CGMCC 1.12726</strain>
    </source>
</reference>
<evidence type="ECO:0000256" key="5">
    <source>
        <dbReference type="ARBA" id="ARBA00022741"/>
    </source>
</evidence>
<evidence type="ECO:0000256" key="6">
    <source>
        <dbReference type="ARBA" id="ARBA00022777"/>
    </source>
</evidence>
<dbReference type="EMBL" id="BMFO01000003">
    <property type="protein sequence ID" value="GGF94069.1"/>
    <property type="molecule type" value="Genomic_DNA"/>
</dbReference>
<dbReference type="Proteomes" id="UP000632858">
    <property type="component" value="Unassembled WGS sequence"/>
</dbReference>
<evidence type="ECO:0000259" key="10">
    <source>
        <dbReference type="Pfam" id="PF07730"/>
    </source>
</evidence>
<feature type="transmembrane region" description="Helical" evidence="9">
    <location>
        <begin position="128"/>
        <end position="147"/>
    </location>
</feature>
<sequence length="535" mass="59329">MQMLECIDMEKIRAVTASHPIWLWPALALASLPLFMALNIEGVYVSVLFGLRVYAVFNLRPAYYPVVALLELALVALNPYERLFPYVGAFNPETLFVHGAGVAATYSCAWLLRAYIDRIGSRIERAPLALGTVLAALSAGTGAAVVLAEYLSAGGEPSYLVSAAFARLNVYVTTALLFGIYAVFARARPRVIPGRAAATLVMALLPLAVLALMYRLFDLSGNLSVVFLFLVLFLLGSVYFSFRYGRMPAIAVSFMCIVLFSAAHNGWSLNTWHANAMYLLLFTVSCLFTAIYAERMRASERSLLQSAQREGNLIRNLQELELSLEARNAEYVNGIIRSLHDDVGQGLVAANLYMRVLQGRTQDPGALEAAGKASEMLEYAEKRMRAVLNKLADEHIDFGAIHAELAVGRIAMLLKASGIDYRLLVSPHSPAWHELDAVHWRFIYRFCQESVTNLLRHSRAGRCRIQLLARQNSGGSYVVISISDSDTANYYDFRRVDSMGLKNLMATGADLGGRFHHCLCPEFKKMAFHFRMPAR</sequence>
<keyword evidence="3" id="KW-0597">Phosphoprotein</keyword>
<evidence type="ECO:0000256" key="4">
    <source>
        <dbReference type="ARBA" id="ARBA00022679"/>
    </source>
</evidence>
<evidence type="ECO:0000313" key="12">
    <source>
        <dbReference type="Proteomes" id="UP000632858"/>
    </source>
</evidence>
<dbReference type="PANTHER" id="PTHR24421">
    <property type="entry name" value="NITRATE/NITRITE SENSOR PROTEIN NARX-RELATED"/>
    <property type="match status" value="1"/>
</dbReference>
<keyword evidence="6" id="KW-0418">Kinase</keyword>
<keyword evidence="4" id="KW-0808">Transferase</keyword>
<feature type="domain" description="Signal transduction histidine kinase subgroup 3 dimerisation and phosphoacceptor" evidence="10">
    <location>
        <begin position="335"/>
        <end position="392"/>
    </location>
</feature>
<feature type="transmembrane region" description="Helical" evidence="9">
    <location>
        <begin position="223"/>
        <end position="242"/>
    </location>
</feature>
<comment type="caution">
    <text evidence="11">The sequence shown here is derived from an EMBL/GenBank/DDBJ whole genome shotgun (WGS) entry which is preliminary data.</text>
</comment>
<dbReference type="InterPro" id="IPR050482">
    <property type="entry name" value="Sensor_HK_TwoCompSys"/>
</dbReference>
<dbReference type="GO" id="GO:0046983">
    <property type="term" value="F:protein dimerization activity"/>
    <property type="evidence" value="ECO:0007669"/>
    <property type="project" value="InterPro"/>
</dbReference>
<evidence type="ECO:0000256" key="3">
    <source>
        <dbReference type="ARBA" id="ARBA00022553"/>
    </source>
</evidence>
<protein>
    <recommendedName>
        <fullName evidence="2">histidine kinase</fullName>
        <ecNumber evidence="2">2.7.13.3</ecNumber>
    </recommendedName>
</protein>
<keyword evidence="12" id="KW-1185">Reference proteome</keyword>
<proteinExistence type="predicted"/>
<dbReference type="GO" id="GO:0000155">
    <property type="term" value="F:phosphorelay sensor kinase activity"/>
    <property type="evidence" value="ECO:0007669"/>
    <property type="project" value="InterPro"/>
</dbReference>
<evidence type="ECO:0000256" key="1">
    <source>
        <dbReference type="ARBA" id="ARBA00000085"/>
    </source>
</evidence>
<dbReference type="AlphaFoldDB" id="A0A917FQ38"/>
<organism evidence="11 12">
    <name type="scientific">Arenimonas maotaiensis</name>
    <dbReference type="NCBI Taxonomy" id="1446479"/>
    <lineage>
        <taxon>Bacteria</taxon>
        <taxon>Pseudomonadati</taxon>
        <taxon>Pseudomonadota</taxon>
        <taxon>Gammaproteobacteria</taxon>
        <taxon>Lysobacterales</taxon>
        <taxon>Lysobacteraceae</taxon>
        <taxon>Arenimonas</taxon>
    </lineage>
</organism>
<feature type="transmembrane region" description="Helical" evidence="9">
    <location>
        <begin position="21"/>
        <end position="50"/>
    </location>
</feature>
<reference evidence="11" key="1">
    <citation type="journal article" date="2014" name="Int. J. Syst. Evol. Microbiol.">
        <title>Complete genome sequence of Corynebacterium casei LMG S-19264T (=DSM 44701T), isolated from a smear-ripened cheese.</title>
        <authorList>
            <consortium name="US DOE Joint Genome Institute (JGI-PGF)"/>
            <person name="Walter F."/>
            <person name="Albersmeier A."/>
            <person name="Kalinowski J."/>
            <person name="Ruckert C."/>
        </authorList>
    </citation>
    <scope>NUCLEOTIDE SEQUENCE</scope>
    <source>
        <strain evidence="11">CGMCC 1.12726</strain>
    </source>
</reference>
<dbReference type="InterPro" id="IPR011712">
    <property type="entry name" value="Sig_transdc_His_kin_sub3_dim/P"/>
</dbReference>
<evidence type="ECO:0000256" key="7">
    <source>
        <dbReference type="ARBA" id="ARBA00022840"/>
    </source>
</evidence>
<keyword evidence="9" id="KW-0812">Transmembrane</keyword>
<keyword evidence="8" id="KW-0902">Two-component regulatory system</keyword>
<keyword evidence="9" id="KW-0472">Membrane</keyword>
<gene>
    <name evidence="11" type="ORF">GCM10010960_14780</name>
</gene>
<comment type="catalytic activity">
    <reaction evidence="1">
        <text>ATP + protein L-histidine = ADP + protein N-phospho-L-histidine.</text>
        <dbReference type="EC" id="2.7.13.3"/>
    </reaction>
</comment>
<feature type="transmembrane region" description="Helical" evidence="9">
    <location>
        <begin position="196"/>
        <end position="217"/>
    </location>
</feature>
<dbReference type="PANTHER" id="PTHR24421:SF10">
    <property type="entry name" value="NITRATE_NITRITE SENSOR PROTEIN NARQ"/>
    <property type="match status" value="1"/>
</dbReference>
<keyword evidence="7" id="KW-0067">ATP-binding</keyword>
<evidence type="ECO:0000256" key="2">
    <source>
        <dbReference type="ARBA" id="ARBA00012438"/>
    </source>
</evidence>